<proteinExistence type="predicted"/>
<name>A0ABS7TPV3_9BACT</name>
<evidence type="ECO:0000313" key="6">
    <source>
        <dbReference type="EMBL" id="MBZ5710216.1"/>
    </source>
</evidence>
<feature type="transmembrane region" description="Helical" evidence="5">
    <location>
        <begin position="111"/>
        <end position="129"/>
    </location>
</feature>
<keyword evidence="3 5" id="KW-1133">Transmembrane helix</keyword>
<dbReference type="InterPro" id="IPR002995">
    <property type="entry name" value="Surf4"/>
</dbReference>
<dbReference type="Pfam" id="PF02077">
    <property type="entry name" value="SURF4"/>
    <property type="match status" value="1"/>
</dbReference>
<feature type="transmembrane region" description="Helical" evidence="5">
    <location>
        <begin position="41"/>
        <end position="64"/>
    </location>
</feature>
<evidence type="ECO:0000256" key="1">
    <source>
        <dbReference type="ARBA" id="ARBA00004141"/>
    </source>
</evidence>
<reference evidence="6" key="1">
    <citation type="submission" date="2021-08" db="EMBL/GenBank/DDBJ databases">
        <authorList>
            <person name="Stevens D.C."/>
        </authorList>
    </citation>
    <scope>NUCLEOTIDE SEQUENCE</scope>
    <source>
        <strain evidence="6">DSM 53165</strain>
    </source>
</reference>
<dbReference type="Proteomes" id="UP001139031">
    <property type="component" value="Unassembled WGS sequence"/>
</dbReference>
<evidence type="ECO:0000313" key="7">
    <source>
        <dbReference type="Proteomes" id="UP001139031"/>
    </source>
</evidence>
<dbReference type="RefSeq" id="WP_224191986.1">
    <property type="nucleotide sequence ID" value="NZ_JAIRAU010000013.1"/>
</dbReference>
<comment type="subcellular location">
    <subcellularLocation>
        <location evidence="1">Membrane</location>
        <topology evidence="1">Multi-pass membrane protein</topology>
    </subcellularLocation>
</comment>
<accession>A0ABS7TPV3</accession>
<keyword evidence="7" id="KW-1185">Reference proteome</keyword>
<gene>
    <name evidence="6" type="ORF">K7C98_13200</name>
</gene>
<evidence type="ECO:0000256" key="5">
    <source>
        <dbReference type="SAM" id="Phobius"/>
    </source>
</evidence>
<dbReference type="PANTHER" id="PTHR33452">
    <property type="entry name" value="OXIDOREDUCTASE CATD-RELATED"/>
    <property type="match status" value="1"/>
</dbReference>
<keyword evidence="4 5" id="KW-0472">Membrane</keyword>
<evidence type="ECO:0000256" key="4">
    <source>
        <dbReference type="ARBA" id="ARBA00023136"/>
    </source>
</evidence>
<dbReference type="InterPro" id="IPR051907">
    <property type="entry name" value="DoxX-like_oxidoreductase"/>
</dbReference>
<protein>
    <submittedName>
        <fullName evidence="6">DoxX family protein</fullName>
    </submittedName>
</protein>
<feature type="transmembrane region" description="Helical" evidence="5">
    <location>
        <begin position="71"/>
        <end position="91"/>
    </location>
</feature>
<dbReference type="PANTHER" id="PTHR33452:SF1">
    <property type="entry name" value="INNER MEMBRANE PROTEIN YPHA-RELATED"/>
    <property type="match status" value="1"/>
</dbReference>
<organism evidence="6 7">
    <name type="scientific">Nannocystis pusilla</name>
    <dbReference type="NCBI Taxonomy" id="889268"/>
    <lineage>
        <taxon>Bacteria</taxon>
        <taxon>Pseudomonadati</taxon>
        <taxon>Myxococcota</taxon>
        <taxon>Polyangia</taxon>
        <taxon>Nannocystales</taxon>
        <taxon>Nannocystaceae</taxon>
        <taxon>Nannocystis</taxon>
    </lineage>
</organism>
<dbReference type="EMBL" id="JAIRAU010000013">
    <property type="protein sequence ID" value="MBZ5710216.1"/>
    <property type="molecule type" value="Genomic_DNA"/>
</dbReference>
<evidence type="ECO:0000256" key="2">
    <source>
        <dbReference type="ARBA" id="ARBA00022692"/>
    </source>
</evidence>
<keyword evidence="2 5" id="KW-0812">Transmembrane</keyword>
<evidence type="ECO:0000256" key="3">
    <source>
        <dbReference type="ARBA" id="ARBA00022989"/>
    </source>
</evidence>
<comment type="caution">
    <text evidence="6">The sequence shown here is derived from an EMBL/GenBank/DDBJ whole genome shotgun (WGS) entry which is preliminary data.</text>
</comment>
<sequence>MTRDPLKYIVPIGRVLFALVFLVAAPGHFTAETIDQAAGHGVPLATVAVPLSGLMSALGGLGVALGYRARLGAWLIVLFLVPVTFMMHDFWAATDPAAAQLQRIMFMKNLSMLGGALLIAYHGAGPISLDARAGRDD</sequence>